<dbReference type="PANTHER" id="PTHR43441:SF2">
    <property type="entry name" value="FAMILY ACETYLTRANSFERASE, PUTATIVE (AFU_ORTHOLOGUE AFUA_7G00850)-RELATED"/>
    <property type="match status" value="1"/>
</dbReference>
<dbReference type="InterPro" id="IPR051908">
    <property type="entry name" value="Ribosomal_N-acetyltransferase"/>
</dbReference>
<dbReference type="RefSeq" id="WP_092749685.1">
    <property type="nucleotide sequence ID" value="NZ_FMYL01000012.1"/>
</dbReference>
<sequence>MHFNEYNQPIGEPLPHWTIRKTPEKKCFNGSYCTLEPLEANKHANELYNAYSQAKDDSDWTWLPVGPFKDFDHYFRIAESFELSKDQIHYTIIDNVTSQAIGSIALIRIDPQNGSLEMGFVLYSPLLKRTRIATEAQYLLMKYVFDDLGYRRYEWKCDSLNEPSEKAALRLGFTYEGTLRKLIIYKGRSRDTSWFSLLNDEWFFNKKVLESWLDEKNFDEKNLQIKSIQQIRKDFL</sequence>
<dbReference type="Gene3D" id="3.40.630.30">
    <property type="match status" value="1"/>
</dbReference>
<keyword evidence="3" id="KW-1185">Reference proteome</keyword>
<dbReference type="EMBL" id="FMYL01000012">
    <property type="protein sequence ID" value="SDC20499.1"/>
    <property type="molecule type" value="Genomic_DNA"/>
</dbReference>
<organism evidence="2 3">
    <name type="scientific">Acinetobacter boissieri</name>
    <dbReference type="NCBI Taxonomy" id="1219383"/>
    <lineage>
        <taxon>Bacteria</taxon>
        <taxon>Pseudomonadati</taxon>
        <taxon>Pseudomonadota</taxon>
        <taxon>Gammaproteobacteria</taxon>
        <taxon>Moraxellales</taxon>
        <taxon>Moraxellaceae</taxon>
        <taxon>Acinetobacter</taxon>
    </lineage>
</organism>
<dbReference type="FunFam" id="3.40.630.30:FF:000047">
    <property type="entry name" value="Acetyltransferase, GNAT family"/>
    <property type="match status" value="1"/>
</dbReference>
<dbReference type="OrthoDB" id="5295305at2"/>
<dbReference type="InterPro" id="IPR016181">
    <property type="entry name" value="Acyl_CoA_acyltransferase"/>
</dbReference>
<dbReference type="GO" id="GO:1990189">
    <property type="term" value="F:protein N-terminal-serine acetyltransferase activity"/>
    <property type="evidence" value="ECO:0007669"/>
    <property type="project" value="TreeGrafter"/>
</dbReference>
<dbReference type="PANTHER" id="PTHR43441">
    <property type="entry name" value="RIBOSOMAL-PROTEIN-SERINE ACETYLTRANSFERASE"/>
    <property type="match status" value="1"/>
</dbReference>
<keyword evidence="2" id="KW-0808">Transferase</keyword>
<dbReference type="InterPro" id="IPR000182">
    <property type="entry name" value="GNAT_dom"/>
</dbReference>
<feature type="domain" description="N-acetyltransferase" evidence="1">
    <location>
        <begin position="33"/>
        <end position="191"/>
    </location>
</feature>
<accession>A0A1G6JP34</accession>
<reference evidence="3" key="1">
    <citation type="submission" date="2016-09" db="EMBL/GenBank/DDBJ databases">
        <authorList>
            <person name="Varghese N."/>
            <person name="Submissions S."/>
        </authorList>
    </citation>
    <scope>NUCLEOTIDE SEQUENCE [LARGE SCALE GENOMIC DNA]</scope>
    <source>
        <strain evidence="3">ANC 4422</strain>
    </source>
</reference>
<protein>
    <submittedName>
        <fullName evidence="2">Protein N-acetyltransferase, RimJ/RimL family</fullName>
    </submittedName>
</protein>
<gene>
    <name evidence="2" type="ORF">SAMN05421733_11211</name>
</gene>
<evidence type="ECO:0000313" key="3">
    <source>
        <dbReference type="Proteomes" id="UP000242501"/>
    </source>
</evidence>
<dbReference type="AlphaFoldDB" id="A0A1G6JP34"/>
<evidence type="ECO:0000313" key="2">
    <source>
        <dbReference type="EMBL" id="SDC20499.1"/>
    </source>
</evidence>
<dbReference type="Pfam" id="PF13302">
    <property type="entry name" value="Acetyltransf_3"/>
    <property type="match status" value="1"/>
</dbReference>
<dbReference type="SUPFAM" id="SSF55729">
    <property type="entry name" value="Acyl-CoA N-acyltransferases (Nat)"/>
    <property type="match status" value="1"/>
</dbReference>
<proteinExistence type="predicted"/>
<name>A0A1G6JP34_9GAMM</name>
<dbReference type="STRING" id="1219383.SAMN05421733_11211"/>
<dbReference type="PROSITE" id="PS51186">
    <property type="entry name" value="GNAT"/>
    <property type="match status" value="1"/>
</dbReference>
<dbReference type="Proteomes" id="UP000242501">
    <property type="component" value="Unassembled WGS sequence"/>
</dbReference>
<evidence type="ECO:0000259" key="1">
    <source>
        <dbReference type="PROSITE" id="PS51186"/>
    </source>
</evidence>
<dbReference type="GO" id="GO:0008999">
    <property type="term" value="F:protein-N-terminal-alanine acetyltransferase activity"/>
    <property type="evidence" value="ECO:0007669"/>
    <property type="project" value="TreeGrafter"/>
</dbReference>